<dbReference type="OrthoDB" id="3765772at2"/>
<feature type="compositionally biased region" description="Low complexity" evidence="1">
    <location>
        <begin position="394"/>
        <end position="414"/>
    </location>
</feature>
<reference evidence="2 3" key="1">
    <citation type="submission" date="2018-09" db="EMBL/GenBank/DDBJ databases">
        <title>Genome sequencing of Nocardioides immobilis CCTCC AB 2017083 for comparison to Nocardioides silvaticus.</title>
        <authorList>
            <person name="Li C."/>
            <person name="Wang G."/>
        </authorList>
    </citation>
    <scope>NUCLEOTIDE SEQUENCE [LARGE SCALE GENOMIC DNA]</scope>
    <source>
        <strain evidence="2 3">CCTCC AB 2017083</strain>
    </source>
</reference>
<proteinExistence type="predicted"/>
<keyword evidence="3" id="KW-1185">Reference proteome</keyword>
<comment type="caution">
    <text evidence="2">The sequence shown here is derived from an EMBL/GenBank/DDBJ whole genome shotgun (WGS) entry which is preliminary data.</text>
</comment>
<dbReference type="Proteomes" id="UP000283644">
    <property type="component" value="Unassembled WGS sequence"/>
</dbReference>
<dbReference type="RefSeq" id="WP_118928204.1">
    <property type="nucleotide sequence ID" value="NZ_QXGH01000035.1"/>
</dbReference>
<evidence type="ECO:0008006" key="4">
    <source>
        <dbReference type="Google" id="ProtNLM"/>
    </source>
</evidence>
<evidence type="ECO:0000313" key="3">
    <source>
        <dbReference type="Proteomes" id="UP000283644"/>
    </source>
</evidence>
<evidence type="ECO:0000256" key="1">
    <source>
        <dbReference type="SAM" id="MobiDB-lite"/>
    </source>
</evidence>
<name>A0A417XV57_9ACTN</name>
<dbReference type="AlphaFoldDB" id="A0A417XV57"/>
<evidence type="ECO:0000313" key="2">
    <source>
        <dbReference type="EMBL" id="RHW24185.1"/>
    </source>
</evidence>
<dbReference type="SUPFAM" id="SSF63829">
    <property type="entry name" value="Calcium-dependent phosphotriesterase"/>
    <property type="match status" value="1"/>
</dbReference>
<sequence>MHGRVAVLAGLVAVLVVGMIVVLTWGGDDAEDPEETARPAFAVLKPKDAALAVEGDDGDFEVVHEITPSEGEGAEAILPDGRLVVVRSEQEDLETYHYLDLVDPSSGEREEVPAPWRDAAPGTYPAVTVLDDDRLMVAWSDSERGDSEDWVMVLDLDTGEHEEFTRPAVSLDRGVKVLSYPEPGGDGRYYFQTGRQLCGDGECFTPRRGVLWSFVPGDDDARREMEGVVEFAVAGDLLAWVPESPNSTIKVRDLVTGDERGYTLRGSCTIGGLIASATLVVLACPNSQRHVVIDAEARPVVDLRLSYEYPSVGDRWIMVSPFAYDTQTGRLLRLFDRTGADSTRELGGDLAVVRLGPADSGYSGNADRSDRWAIVRLSDRRTWSATSSDRLRRTPAGTAAGPSSSRSAATRGGR</sequence>
<gene>
    <name evidence="2" type="ORF">D0Z08_26055</name>
</gene>
<feature type="region of interest" description="Disordered" evidence="1">
    <location>
        <begin position="383"/>
        <end position="414"/>
    </location>
</feature>
<organism evidence="2 3">
    <name type="scientific">Nocardioides immobilis</name>
    <dbReference type="NCBI Taxonomy" id="2049295"/>
    <lineage>
        <taxon>Bacteria</taxon>
        <taxon>Bacillati</taxon>
        <taxon>Actinomycetota</taxon>
        <taxon>Actinomycetes</taxon>
        <taxon>Propionibacteriales</taxon>
        <taxon>Nocardioidaceae</taxon>
        <taxon>Nocardioides</taxon>
    </lineage>
</organism>
<accession>A0A417XV57</accession>
<protein>
    <recommendedName>
        <fullName evidence="4">WD40 repeat domain-containing protein</fullName>
    </recommendedName>
</protein>
<dbReference type="EMBL" id="QXGH01000035">
    <property type="protein sequence ID" value="RHW24185.1"/>
    <property type="molecule type" value="Genomic_DNA"/>
</dbReference>